<evidence type="ECO:0000256" key="1">
    <source>
        <dbReference type="SAM" id="Phobius"/>
    </source>
</evidence>
<proteinExistence type="predicted"/>
<organism evidence="2 3">
    <name type="scientific">Heyndrickxia acidicola</name>
    <dbReference type="NCBI Taxonomy" id="209389"/>
    <lineage>
        <taxon>Bacteria</taxon>
        <taxon>Bacillati</taxon>
        <taxon>Bacillota</taxon>
        <taxon>Bacilli</taxon>
        <taxon>Bacillales</taxon>
        <taxon>Bacillaceae</taxon>
        <taxon>Heyndrickxia</taxon>
    </lineage>
</organism>
<keyword evidence="1" id="KW-0812">Transmembrane</keyword>
<gene>
    <name evidence="2" type="ORF">P4T90_09275</name>
</gene>
<keyword evidence="3" id="KW-1185">Reference proteome</keyword>
<keyword evidence="1" id="KW-1133">Transmembrane helix</keyword>
<reference evidence="2 3" key="1">
    <citation type="submission" date="2023-03" db="EMBL/GenBank/DDBJ databases">
        <title>Bacillus Genome Sequencing.</title>
        <authorList>
            <person name="Dunlap C."/>
        </authorList>
    </citation>
    <scope>NUCLEOTIDE SEQUENCE [LARGE SCALE GENOMIC DNA]</scope>
    <source>
        <strain evidence="2 3">B-23453</strain>
    </source>
</reference>
<feature type="transmembrane region" description="Helical" evidence="1">
    <location>
        <begin position="6"/>
        <end position="22"/>
    </location>
</feature>
<evidence type="ECO:0000313" key="2">
    <source>
        <dbReference type="EMBL" id="MED1203270.1"/>
    </source>
</evidence>
<name>A0ABU6MFM5_9BACI</name>
<dbReference type="EMBL" id="JARMAB010000012">
    <property type="protein sequence ID" value="MED1203270.1"/>
    <property type="molecule type" value="Genomic_DNA"/>
</dbReference>
<comment type="caution">
    <text evidence="2">The sequence shown here is derived from an EMBL/GenBank/DDBJ whole genome shotgun (WGS) entry which is preliminary data.</text>
</comment>
<sequence>MKWLLYYLLFQLCLSTVLWLYSKRKDKRYKTNDATLSEDFIPTQEVSIDPVSKVLKRVYVHSRTGERRYVEEKKQKPVVKGQEECRRKQ</sequence>
<dbReference type="Proteomes" id="UP001341444">
    <property type="component" value="Unassembled WGS sequence"/>
</dbReference>
<protein>
    <submittedName>
        <fullName evidence="2">Uncharacterized protein</fullName>
    </submittedName>
</protein>
<dbReference type="RefSeq" id="WP_066269172.1">
    <property type="nucleotide sequence ID" value="NZ_JARMAB010000012.1"/>
</dbReference>
<evidence type="ECO:0000313" key="3">
    <source>
        <dbReference type="Proteomes" id="UP001341444"/>
    </source>
</evidence>
<accession>A0ABU6MFM5</accession>
<keyword evidence="1" id="KW-0472">Membrane</keyword>